<sequence length="163" mass="17650">MQKAVIGLAVLLSLAGCGEKDPSTQAVEDARDVAMVERMSREPLKPLEPLPITRQDITRYGLDKPGCSFRKQGQGDPLFIAGKDDGYLHVGGDLKRFAAKSESADLAGGARSTYVGLSSWIDLVRQPDAGTGSDDMNWPARIVIHDAQERVAFMADGRMTCRT</sequence>
<organism evidence="1 2">
    <name type="scientific">Novosphingobium soli</name>
    <dbReference type="NCBI Taxonomy" id="574956"/>
    <lineage>
        <taxon>Bacteria</taxon>
        <taxon>Pseudomonadati</taxon>
        <taxon>Pseudomonadota</taxon>
        <taxon>Alphaproteobacteria</taxon>
        <taxon>Sphingomonadales</taxon>
        <taxon>Sphingomonadaceae</taxon>
        <taxon>Novosphingobium</taxon>
    </lineage>
</organism>
<name>A0ABV6CRV7_9SPHN</name>
<evidence type="ECO:0008006" key="3">
    <source>
        <dbReference type="Google" id="ProtNLM"/>
    </source>
</evidence>
<proteinExistence type="predicted"/>
<evidence type="ECO:0000313" key="1">
    <source>
        <dbReference type="EMBL" id="MFC0203167.1"/>
    </source>
</evidence>
<gene>
    <name evidence="1" type="ORF">ACFFJC_02655</name>
</gene>
<protein>
    <recommendedName>
        <fullName evidence="3">Lipoprotein</fullName>
    </recommendedName>
</protein>
<dbReference type="EMBL" id="JBHLWK010000006">
    <property type="protein sequence ID" value="MFC0203167.1"/>
    <property type="molecule type" value="Genomic_DNA"/>
</dbReference>
<reference evidence="1 2" key="1">
    <citation type="submission" date="2024-09" db="EMBL/GenBank/DDBJ databases">
        <authorList>
            <person name="Sun Q."/>
            <person name="Mori K."/>
        </authorList>
    </citation>
    <scope>NUCLEOTIDE SEQUENCE [LARGE SCALE GENOMIC DNA]</scope>
    <source>
        <strain evidence="1 2">CCM 7706</strain>
    </source>
</reference>
<comment type="caution">
    <text evidence="1">The sequence shown here is derived from an EMBL/GenBank/DDBJ whole genome shotgun (WGS) entry which is preliminary data.</text>
</comment>
<keyword evidence="2" id="KW-1185">Reference proteome</keyword>
<dbReference type="PROSITE" id="PS51257">
    <property type="entry name" value="PROKAR_LIPOPROTEIN"/>
    <property type="match status" value="1"/>
</dbReference>
<evidence type="ECO:0000313" key="2">
    <source>
        <dbReference type="Proteomes" id="UP001589798"/>
    </source>
</evidence>
<dbReference type="RefSeq" id="WP_379486189.1">
    <property type="nucleotide sequence ID" value="NZ_JBHLWK010000006.1"/>
</dbReference>
<dbReference type="Proteomes" id="UP001589798">
    <property type="component" value="Unassembled WGS sequence"/>
</dbReference>
<accession>A0ABV6CRV7</accession>